<dbReference type="AlphaFoldDB" id="A0A218U9K0"/>
<name>A0A218U9K0_9PASE</name>
<evidence type="ECO:0000313" key="1">
    <source>
        <dbReference type="EMBL" id="OWK50180.1"/>
    </source>
</evidence>
<keyword evidence="2" id="KW-1185">Reference proteome</keyword>
<protein>
    <submittedName>
        <fullName evidence="1">Nucleotide-binding oligomerization domain-containing protein 1</fullName>
    </submittedName>
</protein>
<reference evidence="1 2" key="1">
    <citation type="submission" date="2017-05" db="EMBL/GenBank/DDBJ databases">
        <title>Genome of assembly of the Bengalese finch, Lonchura striata domestica.</title>
        <authorList>
            <person name="Colquitt B.M."/>
            <person name="Brainard M.S."/>
        </authorList>
    </citation>
    <scope>NUCLEOTIDE SEQUENCE [LARGE SCALE GENOMIC DNA]</scope>
    <source>
        <strain evidence="1">White83orange57</strain>
    </source>
</reference>
<dbReference type="Gene3D" id="3.80.10.10">
    <property type="entry name" value="Ribonuclease Inhibitor"/>
    <property type="match status" value="1"/>
</dbReference>
<organism evidence="1 2">
    <name type="scientific">Lonchura striata</name>
    <name type="common">white-rumped munia</name>
    <dbReference type="NCBI Taxonomy" id="40157"/>
    <lineage>
        <taxon>Eukaryota</taxon>
        <taxon>Metazoa</taxon>
        <taxon>Chordata</taxon>
        <taxon>Craniata</taxon>
        <taxon>Vertebrata</taxon>
        <taxon>Euteleostomi</taxon>
        <taxon>Archelosauria</taxon>
        <taxon>Archosauria</taxon>
        <taxon>Dinosauria</taxon>
        <taxon>Saurischia</taxon>
        <taxon>Theropoda</taxon>
        <taxon>Coelurosauria</taxon>
        <taxon>Aves</taxon>
        <taxon>Neognathae</taxon>
        <taxon>Neoaves</taxon>
        <taxon>Telluraves</taxon>
        <taxon>Australaves</taxon>
        <taxon>Passeriformes</taxon>
        <taxon>Passeroidea</taxon>
        <taxon>Estrildidae</taxon>
        <taxon>Estrildinae</taxon>
        <taxon>Lonchura</taxon>
    </lineage>
</organism>
<dbReference type="InterPro" id="IPR032675">
    <property type="entry name" value="LRR_dom_sf"/>
</dbReference>
<dbReference type="Proteomes" id="UP000197619">
    <property type="component" value="Unassembled WGS sequence"/>
</dbReference>
<comment type="caution">
    <text evidence="1">The sequence shown here is derived from an EMBL/GenBank/DDBJ whole genome shotgun (WGS) entry which is preliminary data.</text>
</comment>
<proteinExistence type="predicted"/>
<evidence type="ECO:0000313" key="2">
    <source>
        <dbReference type="Proteomes" id="UP000197619"/>
    </source>
</evidence>
<dbReference type="EMBL" id="MUZQ01000597">
    <property type="protein sequence ID" value="OWK50180.1"/>
    <property type="molecule type" value="Genomic_DNA"/>
</dbReference>
<accession>A0A218U9K0</accession>
<gene>
    <name evidence="1" type="primary">NOD1</name>
    <name evidence="1" type="ORF">RLOC_00010594</name>
</gene>
<sequence length="68" mass="7781">MSFAEMLKVNKKLVHLWLIQNKITAKGVKCLSDALQENTTIKEICLNGNLISQEEAKAFENEKRIICF</sequence>
<dbReference type="SUPFAM" id="SSF52047">
    <property type="entry name" value="RNI-like"/>
    <property type="match status" value="1"/>
</dbReference>